<proteinExistence type="inferred from homology"/>
<organism evidence="4">
    <name type="scientific">Leptocylindrus danicus</name>
    <dbReference type="NCBI Taxonomy" id="163516"/>
    <lineage>
        <taxon>Eukaryota</taxon>
        <taxon>Sar</taxon>
        <taxon>Stramenopiles</taxon>
        <taxon>Ochrophyta</taxon>
        <taxon>Bacillariophyta</taxon>
        <taxon>Coscinodiscophyceae</taxon>
        <taxon>Chaetocerotophycidae</taxon>
        <taxon>Leptocylindrales</taxon>
        <taxon>Leptocylindraceae</taxon>
        <taxon>Leptocylindrus</taxon>
    </lineage>
</organism>
<dbReference type="PANTHER" id="PTHR12203">
    <property type="entry name" value="KDEL LYS-ASP-GLU-LEU CONTAINING - RELATED"/>
    <property type="match status" value="1"/>
</dbReference>
<dbReference type="InterPro" id="IPR051091">
    <property type="entry name" value="O-Glucosyltr/Glycosyltrsf_90"/>
</dbReference>
<feature type="domain" description="Glycosyl transferase CAP10" evidence="3">
    <location>
        <begin position="17"/>
        <end position="270"/>
    </location>
</feature>
<accession>A0A7S2P9W3</accession>
<dbReference type="AlphaFoldDB" id="A0A7S2P9W3"/>
<dbReference type="Pfam" id="PF05686">
    <property type="entry name" value="Glyco_transf_90"/>
    <property type="match status" value="1"/>
</dbReference>
<keyword evidence="2" id="KW-0808">Transferase</keyword>
<dbReference type="InterPro" id="IPR006598">
    <property type="entry name" value="CAP10"/>
</dbReference>
<sequence>MDIINSPDHPGIPLLHLIEDFGGCIREFPVYTFDKKINCAAYWPTIDYDIWKRNRISWKLNRNTRFKSISDVRKYYGKQQRKYPWEKKIRKAVWRGSSTGNAKNWRDLPRSKLVNASALNLDILDVGYYMFLQRSDKEVAEMEREFGTKERISMESFQRYMAVIDIDGNAWSSRFPTLLCQNSVVLKVDYMFDTYLYQSLTPWIHYVPVKSDMSDLVEKVTYVLDKKNEQDVRQIINEANEWCISHYPSIKLAHDMMGTLIDYAGLLNASGLEWQEQWGRLKLEKGYNSSILVQDY</sequence>
<dbReference type="GO" id="GO:0016740">
    <property type="term" value="F:transferase activity"/>
    <property type="evidence" value="ECO:0007669"/>
    <property type="project" value="UniProtKB-KW"/>
</dbReference>
<dbReference type="EMBL" id="HBGY01018394">
    <property type="protein sequence ID" value="CAD9586069.1"/>
    <property type="molecule type" value="Transcribed_RNA"/>
</dbReference>
<evidence type="ECO:0000259" key="3">
    <source>
        <dbReference type="SMART" id="SM00672"/>
    </source>
</evidence>
<evidence type="ECO:0000256" key="1">
    <source>
        <dbReference type="ARBA" id="ARBA00010118"/>
    </source>
</evidence>
<reference evidence="4" key="1">
    <citation type="submission" date="2021-01" db="EMBL/GenBank/DDBJ databases">
        <authorList>
            <person name="Corre E."/>
            <person name="Pelletier E."/>
            <person name="Niang G."/>
            <person name="Scheremetjew M."/>
            <person name="Finn R."/>
            <person name="Kale V."/>
            <person name="Holt S."/>
            <person name="Cochrane G."/>
            <person name="Meng A."/>
            <person name="Brown T."/>
            <person name="Cohen L."/>
        </authorList>
    </citation>
    <scope>NUCLEOTIDE SEQUENCE</scope>
    <source>
        <strain evidence="4">B650</strain>
    </source>
</reference>
<dbReference type="SMART" id="SM00672">
    <property type="entry name" value="CAP10"/>
    <property type="match status" value="1"/>
</dbReference>
<gene>
    <name evidence="4" type="ORF">LDAN0321_LOCUS11803</name>
</gene>
<dbReference type="PANTHER" id="PTHR12203:SF35">
    <property type="entry name" value="PROTEIN O-GLUCOSYLTRANSFERASE 1"/>
    <property type="match status" value="1"/>
</dbReference>
<protein>
    <recommendedName>
        <fullName evidence="3">Glycosyl transferase CAP10 domain-containing protein</fullName>
    </recommendedName>
</protein>
<name>A0A7S2P9W3_9STRA</name>
<evidence type="ECO:0000256" key="2">
    <source>
        <dbReference type="ARBA" id="ARBA00022679"/>
    </source>
</evidence>
<comment type="similarity">
    <text evidence="1">Belongs to the glycosyltransferase 90 family.</text>
</comment>
<evidence type="ECO:0000313" key="4">
    <source>
        <dbReference type="EMBL" id="CAD9586069.1"/>
    </source>
</evidence>